<accession>A0A4R4MDH8</accession>
<dbReference type="EMBL" id="SMJZ01000386">
    <property type="protein sequence ID" value="TDB93668.1"/>
    <property type="molecule type" value="Genomic_DNA"/>
</dbReference>
<comment type="caution">
    <text evidence="3">The sequence shown here is derived from an EMBL/GenBank/DDBJ whole genome shotgun (WGS) entry which is preliminary data.</text>
</comment>
<feature type="transmembrane region" description="Helical" evidence="2">
    <location>
        <begin position="29"/>
        <end position="50"/>
    </location>
</feature>
<evidence type="ECO:0000313" key="4">
    <source>
        <dbReference type="Proteomes" id="UP000295157"/>
    </source>
</evidence>
<gene>
    <name evidence="3" type="ORF">E1267_43300</name>
</gene>
<evidence type="ECO:0000256" key="2">
    <source>
        <dbReference type="SAM" id="Phobius"/>
    </source>
</evidence>
<protein>
    <submittedName>
        <fullName evidence="3">Uncharacterized protein</fullName>
    </submittedName>
</protein>
<feature type="compositionally biased region" description="Pro residues" evidence="1">
    <location>
        <begin position="1"/>
        <end position="11"/>
    </location>
</feature>
<keyword evidence="4" id="KW-1185">Reference proteome</keyword>
<evidence type="ECO:0000313" key="3">
    <source>
        <dbReference type="EMBL" id="TDB93668.1"/>
    </source>
</evidence>
<sequence length="87" mass="8544">MTTAPPVPPASYWPDQGGEQPSTSKPPGWAKGIMAAAATVAVLGGALIAVRNVGTQPPVALPPDPGGKVEAPISPLPSQPTLGPTSA</sequence>
<feature type="region of interest" description="Disordered" evidence="1">
    <location>
        <begin position="1"/>
        <end position="28"/>
    </location>
</feature>
<proteinExistence type="predicted"/>
<dbReference type="AlphaFoldDB" id="A0A4R4MDH8"/>
<keyword evidence="2" id="KW-1133">Transmembrane helix</keyword>
<feature type="non-terminal residue" evidence="3">
    <location>
        <position position="87"/>
    </location>
</feature>
<evidence type="ECO:0000256" key="1">
    <source>
        <dbReference type="SAM" id="MobiDB-lite"/>
    </source>
</evidence>
<organism evidence="3 4">
    <name type="scientific">Nonomuraea longispora</name>
    <dbReference type="NCBI Taxonomy" id="1848320"/>
    <lineage>
        <taxon>Bacteria</taxon>
        <taxon>Bacillati</taxon>
        <taxon>Actinomycetota</taxon>
        <taxon>Actinomycetes</taxon>
        <taxon>Streptosporangiales</taxon>
        <taxon>Streptosporangiaceae</taxon>
        <taxon>Nonomuraea</taxon>
    </lineage>
</organism>
<name>A0A4R4MDH8_9ACTN</name>
<keyword evidence="2" id="KW-0812">Transmembrane</keyword>
<dbReference type="Proteomes" id="UP000295157">
    <property type="component" value="Unassembled WGS sequence"/>
</dbReference>
<feature type="region of interest" description="Disordered" evidence="1">
    <location>
        <begin position="55"/>
        <end position="87"/>
    </location>
</feature>
<keyword evidence="2" id="KW-0472">Membrane</keyword>
<reference evidence="3 4" key="1">
    <citation type="submission" date="2019-02" db="EMBL/GenBank/DDBJ databases">
        <title>Draft genome sequences of novel Actinobacteria.</title>
        <authorList>
            <person name="Sahin N."/>
            <person name="Ay H."/>
            <person name="Saygin H."/>
        </authorList>
    </citation>
    <scope>NUCLEOTIDE SEQUENCE [LARGE SCALE GENOMIC DNA]</scope>
    <source>
        <strain evidence="3 4">KC201</strain>
    </source>
</reference>